<dbReference type="Proteomes" id="UP001249851">
    <property type="component" value="Unassembled WGS sequence"/>
</dbReference>
<proteinExistence type="predicted"/>
<evidence type="ECO:0000256" key="1">
    <source>
        <dbReference type="SAM" id="MobiDB-lite"/>
    </source>
</evidence>
<accession>A0AAD9QVC6</accession>
<evidence type="ECO:0000313" key="3">
    <source>
        <dbReference type="Proteomes" id="UP001249851"/>
    </source>
</evidence>
<keyword evidence="3" id="KW-1185">Reference proteome</keyword>
<dbReference type="AlphaFoldDB" id="A0AAD9QVC6"/>
<reference evidence="2" key="1">
    <citation type="journal article" date="2023" name="G3 (Bethesda)">
        <title>Whole genome assembly and annotation of the endangered Caribbean coral Acropora cervicornis.</title>
        <authorList>
            <person name="Selwyn J.D."/>
            <person name="Vollmer S.V."/>
        </authorList>
    </citation>
    <scope>NUCLEOTIDE SEQUENCE</scope>
    <source>
        <strain evidence="2">K2</strain>
    </source>
</reference>
<gene>
    <name evidence="2" type="ORF">P5673_007660</name>
</gene>
<name>A0AAD9QVC6_ACRCE</name>
<reference evidence="2" key="2">
    <citation type="journal article" date="2023" name="Science">
        <title>Genomic signatures of disease resistance in endangered staghorn corals.</title>
        <authorList>
            <person name="Vollmer S.V."/>
            <person name="Selwyn J.D."/>
            <person name="Despard B.A."/>
            <person name="Roesel C.L."/>
        </authorList>
    </citation>
    <scope>NUCLEOTIDE SEQUENCE</scope>
    <source>
        <strain evidence="2">K2</strain>
    </source>
</reference>
<evidence type="ECO:0000313" key="2">
    <source>
        <dbReference type="EMBL" id="KAK2567790.1"/>
    </source>
</evidence>
<feature type="region of interest" description="Disordered" evidence="1">
    <location>
        <begin position="102"/>
        <end position="127"/>
    </location>
</feature>
<comment type="caution">
    <text evidence="2">The sequence shown here is derived from an EMBL/GenBank/DDBJ whole genome shotgun (WGS) entry which is preliminary data.</text>
</comment>
<dbReference type="EMBL" id="JARQWQ010000013">
    <property type="protein sequence ID" value="KAK2567790.1"/>
    <property type="molecule type" value="Genomic_DNA"/>
</dbReference>
<feature type="compositionally biased region" description="Acidic residues" evidence="1">
    <location>
        <begin position="118"/>
        <end position="127"/>
    </location>
</feature>
<protein>
    <submittedName>
        <fullName evidence="2">Uncharacterized protein</fullName>
    </submittedName>
</protein>
<sequence>MARDTMDVCLRVLRDTNKSRFNSYSVRNVPCFETVFQLKQHFLENCQPEISPATDTTFQIGDYAKGNKKFSMSSEIHLAEAFFLVKNGKITLWVDPHKDVQRSSLGRKRKGNSSVQDDSGDGEEEGSYESCVSRLRGKHDLPEFKLSCWARMVVNGTHNSEDTPPNVPFFTGISKASKPSKTVTSDEFSTQSTENTERKVRIRSSILQQLKDLKALREHAVLTENEFSSQKEKLLKELNSL</sequence>
<organism evidence="2 3">
    <name type="scientific">Acropora cervicornis</name>
    <name type="common">Staghorn coral</name>
    <dbReference type="NCBI Taxonomy" id="6130"/>
    <lineage>
        <taxon>Eukaryota</taxon>
        <taxon>Metazoa</taxon>
        <taxon>Cnidaria</taxon>
        <taxon>Anthozoa</taxon>
        <taxon>Hexacorallia</taxon>
        <taxon>Scleractinia</taxon>
        <taxon>Astrocoeniina</taxon>
        <taxon>Acroporidae</taxon>
        <taxon>Acropora</taxon>
    </lineage>
</organism>